<evidence type="ECO:0000313" key="3">
    <source>
        <dbReference type="Proteomes" id="UP001212152"/>
    </source>
</evidence>
<evidence type="ECO:0000313" key="2">
    <source>
        <dbReference type="EMBL" id="KAJ3181995.1"/>
    </source>
</evidence>
<dbReference type="InterPro" id="IPR011009">
    <property type="entry name" value="Kinase-like_dom_sf"/>
</dbReference>
<evidence type="ECO:0000256" key="1">
    <source>
        <dbReference type="SAM" id="MobiDB-lite"/>
    </source>
</evidence>
<organism evidence="2 3">
    <name type="scientific">Geranomyces variabilis</name>
    <dbReference type="NCBI Taxonomy" id="109894"/>
    <lineage>
        <taxon>Eukaryota</taxon>
        <taxon>Fungi</taxon>
        <taxon>Fungi incertae sedis</taxon>
        <taxon>Chytridiomycota</taxon>
        <taxon>Chytridiomycota incertae sedis</taxon>
        <taxon>Chytridiomycetes</taxon>
        <taxon>Spizellomycetales</taxon>
        <taxon>Powellomycetaceae</taxon>
        <taxon>Geranomyces</taxon>
    </lineage>
</organism>
<dbReference type="EMBL" id="JADGJQ010000010">
    <property type="protein sequence ID" value="KAJ3181995.1"/>
    <property type="molecule type" value="Genomic_DNA"/>
</dbReference>
<sequence length="584" mass="63240">MAQPILFQNAPKIQQLFKSLEASDPECLDLLKASGVLIEDDALDALPTLDERELSMVRSVFEKTKDPVLLLEDQRSTAAPPPSSQMSSAKRRRLVTGEKAVEQPIAADILSSLAAIFGLSAVIDHREGGNKGGKYADIHTVGPKAAKNLTGLLETGERDEPDYTTSFAHEVKQGPLRFFLVAPAQLLPYAVRAFGMTKENVLYAVPPSAPAKTYYSIATNIQSYGVARFTFNRNADEGVKMCTSSVLDAKDEATFHTLARVLKAQANTFGDRGPSATYEPSSVVVKDTASLAANSPQLAGPSTASHAQPGPTDTPLASGSSGSSGWALGALLGAGSTYKSYACTAPNGRQYCIKIARPEDEESCSYEQSVLQILGGIRGVPIFKARMSYWYHDGLLIEPVGKRFVRSGKIETTAAAVEVASQMMRTLRDVHGAQMQCNDISPQNLVSAEIADSGTNLEAETTTKLRWYQVDWRSATATYHRTVTGPAGFNRIFCSAAVHSKPYILAPADDIVGLCYTVSYLIEGDLPFIETVEYHAAMSKQECRGTDLFANPTLAEWYDWAVGLDRRPGTIIDYDGWIERLANA</sequence>
<feature type="compositionally biased region" description="Polar residues" evidence="1">
    <location>
        <begin position="295"/>
        <end position="306"/>
    </location>
</feature>
<feature type="region of interest" description="Disordered" evidence="1">
    <location>
        <begin position="295"/>
        <end position="320"/>
    </location>
</feature>
<keyword evidence="3" id="KW-1185">Reference proteome</keyword>
<protein>
    <submittedName>
        <fullName evidence="2">Uncharacterized protein</fullName>
    </submittedName>
</protein>
<dbReference type="Gene3D" id="1.10.510.10">
    <property type="entry name" value="Transferase(Phosphotransferase) domain 1"/>
    <property type="match status" value="1"/>
</dbReference>
<feature type="region of interest" description="Disordered" evidence="1">
    <location>
        <begin position="71"/>
        <end position="92"/>
    </location>
</feature>
<dbReference type="AlphaFoldDB" id="A0AAD5XPC0"/>
<gene>
    <name evidence="2" type="ORF">HDU87_000333</name>
</gene>
<comment type="caution">
    <text evidence="2">The sequence shown here is derived from an EMBL/GenBank/DDBJ whole genome shotgun (WGS) entry which is preliminary data.</text>
</comment>
<reference evidence="2" key="1">
    <citation type="submission" date="2020-05" db="EMBL/GenBank/DDBJ databases">
        <title>Phylogenomic resolution of chytrid fungi.</title>
        <authorList>
            <person name="Stajich J.E."/>
            <person name="Amses K."/>
            <person name="Simmons R."/>
            <person name="Seto K."/>
            <person name="Myers J."/>
            <person name="Bonds A."/>
            <person name="Quandt C.A."/>
            <person name="Barry K."/>
            <person name="Liu P."/>
            <person name="Grigoriev I."/>
            <person name="Longcore J.E."/>
            <person name="James T.Y."/>
        </authorList>
    </citation>
    <scope>NUCLEOTIDE SEQUENCE</scope>
    <source>
        <strain evidence="2">JEL0379</strain>
    </source>
</reference>
<dbReference type="Proteomes" id="UP001212152">
    <property type="component" value="Unassembled WGS sequence"/>
</dbReference>
<proteinExistence type="predicted"/>
<dbReference type="SUPFAM" id="SSF56112">
    <property type="entry name" value="Protein kinase-like (PK-like)"/>
    <property type="match status" value="1"/>
</dbReference>
<name>A0AAD5XPC0_9FUNG</name>
<accession>A0AAD5XPC0</accession>